<dbReference type="AlphaFoldDB" id="A0A1M5LWM1"/>
<evidence type="ECO:0000313" key="10">
    <source>
        <dbReference type="Proteomes" id="UP000199758"/>
    </source>
</evidence>
<dbReference type="Pfam" id="PF13442">
    <property type="entry name" value="Cytochrome_CBB3"/>
    <property type="match status" value="1"/>
</dbReference>
<dbReference type="Proteomes" id="UP000199758">
    <property type="component" value="Unassembled WGS sequence"/>
</dbReference>
<proteinExistence type="predicted"/>
<dbReference type="PANTHER" id="PTHR40942">
    <property type="match status" value="1"/>
</dbReference>
<keyword evidence="2 6" id="KW-0349">Heme</keyword>
<dbReference type="PROSITE" id="PS51007">
    <property type="entry name" value="CYTC"/>
    <property type="match status" value="1"/>
</dbReference>
<dbReference type="Gene3D" id="1.10.760.10">
    <property type="entry name" value="Cytochrome c-like domain"/>
    <property type="match status" value="1"/>
</dbReference>
<feature type="transmembrane region" description="Helical" evidence="7">
    <location>
        <begin position="12"/>
        <end position="35"/>
    </location>
</feature>
<evidence type="ECO:0000256" key="2">
    <source>
        <dbReference type="ARBA" id="ARBA00022617"/>
    </source>
</evidence>
<keyword evidence="3 6" id="KW-0479">Metal-binding</keyword>
<reference evidence="9 10" key="1">
    <citation type="submission" date="2016-11" db="EMBL/GenBank/DDBJ databases">
        <authorList>
            <person name="Jaros S."/>
            <person name="Januszkiewicz K."/>
            <person name="Wedrychowicz H."/>
        </authorList>
    </citation>
    <scope>NUCLEOTIDE SEQUENCE [LARGE SCALE GENOMIC DNA]</scope>
    <source>
        <strain evidence="9 10">CGMCC 1.7049</strain>
    </source>
</reference>
<keyword evidence="10" id="KW-1185">Reference proteome</keyword>
<name>A0A1M5LWM1_9GAMM</name>
<evidence type="ECO:0000313" key="9">
    <source>
        <dbReference type="EMBL" id="SHG69522.1"/>
    </source>
</evidence>
<accession>A0A1M5LWM1</accession>
<feature type="domain" description="Cytochrome c" evidence="8">
    <location>
        <begin position="76"/>
        <end position="158"/>
    </location>
</feature>
<organism evidence="9 10">
    <name type="scientific">Hydrocarboniphaga daqingensis</name>
    <dbReference type="NCBI Taxonomy" id="490188"/>
    <lineage>
        <taxon>Bacteria</taxon>
        <taxon>Pseudomonadati</taxon>
        <taxon>Pseudomonadota</taxon>
        <taxon>Gammaproteobacteria</taxon>
        <taxon>Nevskiales</taxon>
        <taxon>Nevskiaceae</taxon>
        <taxon>Hydrocarboniphaga</taxon>
    </lineage>
</organism>
<evidence type="ECO:0000256" key="1">
    <source>
        <dbReference type="ARBA" id="ARBA00022448"/>
    </source>
</evidence>
<dbReference type="GO" id="GO:0005506">
    <property type="term" value="F:iron ion binding"/>
    <property type="evidence" value="ECO:0007669"/>
    <property type="project" value="InterPro"/>
</dbReference>
<keyword evidence="5 6" id="KW-0408">Iron</keyword>
<keyword evidence="1" id="KW-0813">Transport</keyword>
<dbReference type="STRING" id="490188.SAMN04488068_1138"/>
<dbReference type="GO" id="GO:0020037">
    <property type="term" value="F:heme binding"/>
    <property type="evidence" value="ECO:0007669"/>
    <property type="project" value="InterPro"/>
</dbReference>
<keyword evidence="7" id="KW-1133">Transmembrane helix</keyword>
<evidence type="ECO:0000256" key="3">
    <source>
        <dbReference type="ARBA" id="ARBA00022723"/>
    </source>
</evidence>
<sequence length="160" mass="16220">MEHQNHDKVFFVNFSVVLGILAGIALVIAGVAALVTPDKEGADPEQLAVLSDRIKPVTQVVTDPAALLKVTAKPARAPLAAEQVLAQVCTACHGAGVLGAPKVGDKATWSARAAAKGGVDGLTKSAIAGINSMPARGGDPDLSDEEIHAAVALMLKESGV</sequence>
<gene>
    <name evidence="9" type="ORF">SAMN04488068_1138</name>
</gene>
<dbReference type="OrthoDB" id="9814708at2"/>
<protein>
    <submittedName>
        <fullName evidence="9">Cytochrome c5</fullName>
    </submittedName>
</protein>
<keyword evidence="4" id="KW-0249">Electron transport</keyword>
<dbReference type="RefSeq" id="WP_072895099.1">
    <property type="nucleotide sequence ID" value="NZ_FQWZ01000002.1"/>
</dbReference>
<evidence type="ECO:0000256" key="4">
    <source>
        <dbReference type="ARBA" id="ARBA00022982"/>
    </source>
</evidence>
<dbReference type="EMBL" id="FQWZ01000002">
    <property type="protein sequence ID" value="SHG69522.1"/>
    <property type="molecule type" value="Genomic_DNA"/>
</dbReference>
<dbReference type="PANTHER" id="PTHR40942:SF4">
    <property type="entry name" value="CYTOCHROME C5"/>
    <property type="match status" value="1"/>
</dbReference>
<dbReference type="SUPFAM" id="SSF46626">
    <property type="entry name" value="Cytochrome c"/>
    <property type="match status" value="1"/>
</dbReference>
<evidence type="ECO:0000259" key="8">
    <source>
        <dbReference type="PROSITE" id="PS51007"/>
    </source>
</evidence>
<dbReference type="InterPro" id="IPR009056">
    <property type="entry name" value="Cyt_c-like_dom"/>
</dbReference>
<dbReference type="InterPro" id="IPR036909">
    <property type="entry name" value="Cyt_c-like_dom_sf"/>
</dbReference>
<dbReference type="InterPro" id="IPR002323">
    <property type="entry name" value="Cyt_CIE"/>
</dbReference>
<evidence type="ECO:0000256" key="6">
    <source>
        <dbReference type="PROSITE-ProRule" id="PRU00433"/>
    </source>
</evidence>
<dbReference type="GO" id="GO:0009055">
    <property type="term" value="F:electron transfer activity"/>
    <property type="evidence" value="ECO:0007669"/>
    <property type="project" value="InterPro"/>
</dbReference>
<evidence type="ECO:0000256" key="5">
    <source>
        <dbReference type="ARBA" id="ARBA00023004"/>
    </source>
</evidence>
<dbReference type="PRINTS" id="PR00607">
    <property type="entry name" value="CYTCHROMECIE"/>
</dbReference>
<keyword evidence="7" id="KW-0812">Transmembrane</keyword>
<evidence type="ECO:0000256" key="7">
    <source>
        <dbReference type="SAM" id="Phobius"/>
    </source>
</evidence>
<keyword evidence="7" id="KW-0472">Membrane</keyword>